<comment type="caution">
    <text evidence="1">The sequence shown here is derived from an EMBL/GenBank/DDBJ whole genome shotgun (WGS) entry which is preliminary data.</text>
</comment>
<reference evidence="1 2" key="1">
    <citation type="submission" date="2023-03" db="EMBL/GenBank/DDBJ databases">
        <title>High-quality genome of Scylla paramamosain provides insights in environmental adaptation.</title>
        <authorList>
            <person name="Zhang L."/>
        </authorList>
    </citation>
    <scope>NUCLEOTIDE SEQUENCE [LARGE SCALE GENOMIC DNA]</scope>
    <source>
        <strain evidence="1">LZ_2023a</strain>
        <tissue evidence="1">Muscle</tissue>
    </source>
</reference>
<sequence length="67" mass="7635">MSRQRTGAPYIKNVYVEHDNVDEQGKEDRQGVWMVVKVRGAATGDPRQMVKLCFVEDANPGYFDPFS</sequence>
<protein>
    <submittedName>
        <fullName evidence="1">Uncharacterized protein</fullName>
    </submittedName>
</protein>
<proteinExistence type="predicted"/>
<dbReference type="Proteomes" id="UP001487740">
    <property type="component" value="Unassembled WGS sequence"/>
</dbReference>
<evidence type="ECO:0000313" key="1">
    <source>
        <dbReference type="EMBL" id="KAK8407849.1"/>
    </source>
</evidence>
<dbReference type="EMBL" id="JARAKH010000001">
    <property type="protein sequence ID" value="KAK8407849.1"/>
    <property type="molecule type" value="Genomic_DNA"/>
</dbReference>
<gene>
    <name evidence="1" type="ORF">O3P69_002408</name>
</gene>
<keyword evidence="2" id="KW-1185">Reference proteome</keyword>
<accession>A0AAW0V689</accession>
<name>A0AAW0V689_SCYPA</name>
<dbReference type="AlphaFoldDB" id="A0AAW0V689"/>
<evidence type="ECO:0000313" key="2">
    <source>
        <dbReference type="Proteomes" id="UP001487740"/>
    </source>
</evidence>
<organism evidence="1 2">
    <name type="scientific">Scylla paramamosain</name>
    <name type="common">Mud crab</name>
    <dbReference type="NCBI Taxonomy" id="85552"/>
    <lineage>
        <taxon>Eukaryota</taxon>
        <taxon>Metazoa</taxon>
        <taxon>Ecdysozoa</taxon>
        <taxon>Arthropoda</taxon>
        <taxon>Crustacea</taxon>
        <taxon>Multicrustacea</taxon>
        <taxon>Malacostraca</taxon>
        <taxon>Eumalacostraca</taxon>
        <taxon>Eucarida</taxon>
        <taxon>Decapoda</taxon>
        <taxon>Pleocyemata</taxon>
        <taxon>Brachyura</taxon>
        <taxon>Eubrachyura</taxon>
        <taxon>Portunoidea</taxon>
        <taxon>Portunidae</taxon>
        <taxon>Portuninae</taxon>
        <taxon>Scylla</taxon>
    </lineage>
</organism>